<reference evidence="11" key="1">
    <citation type="submission" date="2018-05" db="EMBL/GenBank/DDBJ databases">
        <authorList>
            <person name="Li Y."/>
        </authorList>
    </citation>
    <scope>NUCLEOTIDE SEQUENCE [LARGE SCALE GENOMIC DNA]</scope>
    <source>
        <strain evidence="11">sk1b4</strain>
    </source>
</reference>
<dbReference type="Gene3D" id="1.20.1060.20">
    <property type="match status" value="1"/>
</dbReference>
<comment type="caution">
    <text evidence="10">The sequence shown here is derived from an EMBL/GenBank/DDBJ whole genome shotgun (WGS) entry which is preliminary data.</text>
</comment>
<dbReference type="SUPFAM" id="SSF52540">
    <property type="entry name" value="P-loop containing nucleoside triphosphate hydrolases"/>
    <property type="match status" value="1"/>
</dbReference>
<dbReference type="SMART" id="SM00968">
    <property type="entry name" value="SMC_hinge"/>
    <property type="match status" value="1"/>
</dbReference>
<dbReference type="InterPro" id="IPR027417">
    <property type="entry name" value="P-loop_NTPase"/>
</dbReference>
<comment type="similarity">
    <text evidence="7">Belongs to the SMC family.</text>
</comment>
<dbReference type="NCBIfam" id="TIGR02168">
    <property type="entry name" value="SMC_prok_B"/>
    <property type="match status" value="1"/>
</dbReference>
<dbReference type="InterPro" id="IPR036277">
    <property type="entry name" value="SMC_hinge_sf"/>
</dbReference>
<dbReference type="EMBL" id="QETB01000005">
    <property type="protein sequence ID" value="PWF25718.1"/>
    <property type="molecule type" value="Genomic_DNA"/>
</dbReference>
<evidence type="ECO:0000256" key="3">
    <source>
        <dbReference type="ARBA" id="ARBA00022741"/>
    </source>
</evidence>
<evidence type="ECO:0000313" key="11">
    <source>
        <dbReference type="Proteomes" id="UP000245283"/>
    </source>
</evidence>
<dbReference type="GO" id="GO:0030261">
    <property type="term" value="P:chromosome condensation"/>
    <property type="evidence" value="ECO:0007669"/>
    <property type="project" value="InterPro"/>
</dbReference>
<feature type="compositionally biased region" description="Basic and acidic residues" evidence="8">
    <location>
        <begin position="322"/>
        <end position="341"/>
    </location>
</feature>
<feature type="region of interest" description="Disordered" evidence="8">
    <location>
        <begin position="311"/>
        <end position="347"/>
    </location>
</feature>
<dbReference type="CDD" id="cd03278">
    <property type="entry name" value="ABC_SMC_barmotin"/>
    <property type="match status" value="1"/>
</dbReference>
<dbReference type="InterPro" id="IPR003395">
    <property type="entry name" value="RecF/RecN/SMC_N"/>
</dbReference>
<feature type="coiled-coil region" evidence="7">
    <location>
        <begin position="668"/>
        <end position="709"/>
    </location>
</feature>
<dbReference type="InterPro" id="IPR011890">
    <property type="entry name" value="SMC_prok"/>
</dbReference>
<dbReference type="Pfam" id="PF06470">
    <property type="entry name" value="SMC_hinge"/>
    <property type="match status" value="1"/>
</dbReference>
<keyword evidence="2 7" id="KW-0963">Cytoplasm</keyword>
<dbReference type="PIRSF" id="PIRSF005719">
    <property type="entry name" value="SMC"/>
    <property type="match status" value="1"/>
</dbReference>
<accession>A0A2V1K6A8</accession>
<feature type="coiled-coil region" evidence="7">
    <location>
        <begin position="813"/>
        <end position="840"/>
    </location>
</feature>
<dbReference type="Proteomes" id="UP000245283">
    <property type="component" value="Unassembled WGS sequence"/>
</dbReference>
<keyword evidence="3 7" id="KW-0547">Nucleotide-binding</keyword>
<evidence type="ECO:0000256" key="8">
    <source>
        <dbReference type="SAM" id="MobiDB-lite"/>
    </source>
</evidence>
<dbReference type="GO" id="GO:0005737">
    <property type="term" value="C:cytoplasm"/>
    <property type="evidence" value="ECO:0007669"/>
    <property type="project" value="UniProtKB-SubCell"/>
</dbReference>
<dbReference type="InterPro" id="IPR010935">
    <property type="entry name" value="SMC_hinge"/>
</dbReference>
<comment type="subunit">
    <text evidence="7">Homodimer.</text>
</comment>
<evidence type="ECO:0000313" key="10">
    <source>
        <dbReference type="EMBL" id="PWF25718.1"/>
    </source>
</evidence>
<proteinExistence type="inferred from homology"/>
<sequence length="1185" mass="129726">MYLKSLTLRGFKSFASSTTMRFEPGINCVVGPNGSGKSNVVDALAWVMGEQGAKNMRGGAMADVIFAGTSQKPALGRAEVSLSIDNSDGALPIDYREVTISRTLFRSGGSEYAINGTACRLLDIQELLSDTGMGKEMHVIIGQGKLDEVLTSSAEDRRGFVEEAAGLLKHRKRKEKALRKLDSMQGSLTRIEDLTVELRRQMGPLARQADAARKAGVIQAELRDAKARILADDLAQQQARLASHSVNDQKIAAARAENSQKLEEARSELSQLEHLASQSRPATAYLGQQAEKLGSLEERYRSLGDLARERQRSLAQAASPDYRGEQPSEIRERAERARTEEEQLNSSVREAAADLEIHVALREQLESKERELEQEISRLNKEIAQSRERAVRHQGKISTTQARIEALTAEHERVSVSSQSAHDRAAAAAEKATEIAEGLALLESDERSPEYDEAMSQLTESRERLRELRGEEQAAREELASLSSRVDVLFMSLEPEDATAWVMEHGHDAKLLAQSLGARSGWESALDVALLGAAGGLILPDLDRAMEILAQLREANQGHVVMTVLGNAHADESAEAAADSATRAIKTLRLPATKAIRAIDAIEAPEEVRAALAGWIAGTVLAADAETAYELVRSGAPRAVTAVGDVMTAHHVSAGGESPSVLARKSAYEAARDAVAEAAQNLNTVREALEGVKAEVASLTTRVEAFEAQQQETVAAYNEQKSQLRYAQQLEENAKAESQRNADRTAAIEAELSDRRVELSRMQEHDQPESADEATLQLAELQEGMGGAHEATRSERQRETEARLTLRTSEERLRAVTGKSEALMRQAEAAEDRIARAKRAAFRREEASHVAEQVAGNCARALAAVQSLRESVVSERALRLGDQEGIENQLADNRRELDALQQEAAKLADSGHQSELMQAEYRLRYEQLAARASQELGIDAQVLVDEYGPQLPVPMPDGEVPYVRAEQEQRLGKAERAIARLGKINPLALEEHAALEERQRYLSDQLADLKKSREDLLSIVKDVDRHVHEILTQALADVSATFIEVFARLFPGGEGRLVLTDPDNPLTTGIEIEARPPGKRVKRLSLLSGGERSLTAIAFLVAIFMARPSPFYVMDEVEAALDDTNLSRLLDVFRELQQNSQLLVITHQKRTMEIADTLYGISMQDSGVSSVISQRLSELTEATGS</sequence>
<evidence type="ECO:0000256" key="5">
    <source>
        <dbReference type="ARBA" id="ARBA00023054"/>
    </source>
</evidence>
<dbReference type="GO" id="GO:0016887">
    <property type="term" value="F:ATP hydrolysis activity"/>
    <property type="evidence" value="ECO:0007669"/>
    <property type="project" value="InterPro"/>
</dbReference>
<feature type="domain" description="SMC hinge" evidence="9">
    <location>
        <begin position="506"/>
        <end position="632"/>
    </location>
</feature>
<dbReference type="FunFam" id="3.40.50.300:FF:000984">
    <property type="entry name" value="Chromosome partition protein Smc"/>
    <property type="match status" value="1"/>
</dbReference>
<dbReference type="HAMAP" id="MF_01894">
    <property type="entry name" value="Smc_prok"/>
    <property type="match status" value="1"/>
</dbReference>
<protein>
    <recommendedName>
        <fullName evidence="7">Chromosome partition protein Smc</fullName>
    </recommendedName>
</protein>
<dbReference type="RefSeq" id="WP_109094207.1">
    <property type="nucleotide sequence ID" value="NZ_CAMELQ010000012.1"/>
</dbReference>
<evidence type="ECO:0000256" key="7">
    <source>
        <dbReference type="HAMAP-Rule" id="MF_01894"/>
    </source>
</evidence>
<name>A0A2V1K6A8_9ACTO</name>
<dbReference type="GO" id="GO:0007062">
    <property type="term" value="P:sister chromatid cohesion"/>
    <property type="evidence" value="ECO:0007669"/>
    <property type="project" value="InterPro"/>
</dbReference>
<comment type="function">
    <text evidence="7">Required for chromosome condensation and partitioning.</text>
</comment>
<dbReference type="PANTHER" id="PTHR43977">
    <property type="entry name" value="STRUCTURAL MAINTENANCE OF CHROMOSOMES PROTEIN 3"/>
    <property type="match status" value="1"/>
</dbReference>
<dbReference type="Pfam" id="PF02463">
    <property type="entry name" value="SMC_N"/>
    <property type="match status" value="1"/>
</dbReference>
<dbReference type="GO" id="GO:0005524">
    <property type="term" value="F:ATP binding"/>
    <property type="evidence" value="ECO:0007669"/>
    <property type="project" value="UniProtKB-UniRule"/>
</dbReference>
<dbReference type="GO" id="GO:0007059">
    <property type="term" value="P:chromosome segregation"/>
    <property type="evidence" value="ECO:0007669"/>
    <property type="project" value="UniProtKB-UniRule"/>
</dbReference>
<keyword evidence="4 7" id="KW-0067">ATP-binding</keyword>
<dbReference type="SUPFAM" id="SSF75553">
    <property type="entry name" value="Smc hinge domain"/>
    <property type="match status" value="1"/>
</dbReference>
<gene>
    <name evidence="7 10" type="primary">smc</name>
    <name evidence="10" type="ORF">DD236_09750</name>
</gene>
<dbReference type="FunFam" id="3.40.50.300:FF:000901">
    <property type="entry name" value="Chromosome partition protein Smc"/>
    <property type="match status" value="1"/>
</dbReference>
<dbReference type="AlphaFoldDB" id="A0A2V1K6A8"/>
<dbReference type="GO" id="GO:0005694">
    <property type="term" value="C:chromosome"/>
    <property type="evidence" value="ECO:0007669"/>
    <property type="project" value="InterPro"/>
</dbReference>
<evidence type="ECO:0000259" key="9">
    <source>
        <dbReference type="SMART" id="SM00968"/>
    </source>
</evidence>
<feature type="coiled-coil region" evidence="7">
    <location>
        <begin position="883"/>
        <end position="910"/>
    </location>
</feature>
<comment type="subcellular location">
    <subcellularLocation>
        <location evidence="1 7">Cytoplasm</location>
    </subcellularLocation>
</comment>
<dbReference type="GO" id="GO:0003677">
    <property type="term" value="F:DNA binding"/>
    <property type="evidence" value="ECO:0007669"/>
    <property type="project" value="UniProtKB-UniRule"/>
</dbReference>
<dbReference type="Gene3D" id="3.40.50.300">
    <property type="entry name" value="P-loop containing nucleotide triphosphate hydrolases"/>
    <property type="match status" value="2"/>
</dbReference>
<evidence type="ECO:0000256" key="1">
    <source>
        <dbReference type="ARBA" id="ARBA00004496"/>
    </source>
</evidence>
<dbReference type="InterPro" id="IPR024704">
    <property type="entry name" value="SMC"/>
</dbReference>
<evidence type="ECO:0000256" key="2">
    <source>
        <dbReference type="ARBA" id="ARBA00022490"/>
    </source>
</evidence>
<feature type="binding site" evidence="7">
    <location>
        <begin position="32"/>
        <end position="39"/>
    </location>
    <ligand>
        <name>ATP</name>
        <dbReference type="ChEBI" id="CHEBI:30616"/>
    </ligand>
</feature>
<dbReference type="OrthoDB" id="9808768at2"/>
<dbReference type="GO" id="GO:0006260">
    <property type="term" value="P:DNA replication"/>
    <property type="evidence" value="ECO:0007669"/>
    <property type="project" value="UniProtKB-UniRule"/>
</dbReference>
<keyword evidence="11" id="KW-1185">Reference proteome</keyword>
<keyword evidence="6 7" id="KW-0238">DNA-binding</keyword>
<organism evidence="10 11">
    <name type="scientific">Ancrocorticia populi</name>
    <dbReference type="NCBI Taxonomy" id="2175228"/>
    <lineage>
        <taxon>Bacteria</taxon>
        <taxon>Bacillati</taxon>
        <taxon>Actinomycetota</taxon>
        <taxon>Actinomycetes</taxon>
        <taxon>Actinomycetales</taxon>
        <taxon>Actinomycetaceae</taxon>
        <taxon>Ancrocorticia</taxon>
    </lineage>
</organism>
<evidence type="ECO:0000256" key="6">
    <source>
        <dbReference type="ARBA" id="ARBA00023125"/>
    </source>
</evidence>
<comment type="domain">
    <text evidence="7">Contains large globular domains required for ATP hydrolysis at each terminus and a third globular domain forming a flexible hinge near the middle of the molecule. These domains are separated by coiled-coil structures.</text>
</comment>
<evidence type="ECO:0000256" key="4">
    <source>
        <dbReference type="ARBA" id="ARBA00022840"/>
    </source>
</evidence>
<dbReference type="Gene3D" id="3.30.70.1620">
    <property type="match status" value="1"/>
</dbReference>
<feature type="coiled-coil region" evidence="7">
    <location>
        <begin position="451"/>
        <end position="485"/>
    </location>
</feature>
<keyword evidence="5 7" id="KW-0175">Coiled coil</keyword>